<dbReference type="AlphaFoldDB" id="A0A510JIH9"/>
<reference evidence="1 2" key="1">
    <citation type="submission" date="2019-07" db="EMBL/GenBank/DDBJ databases">
        <title>Complete Genome Sequence of Leptotrichia hofstadii Strain JCM16775.</title>
        <authorList>
            <person name="Watanabe S."/>
            <person name="Cui L."/>
        </authorList>
    </citation>
    <scope>NUCLEOTIDE SEQUENCE [LARGE SCALE GENOMIC DNA]</scope>
    <source>
        <strain evidence="1 2">JCM16775</strain>
    </source>
</reference>
<evidence type="ECO:0008006" key="3">
    <source>
        <dbReference type="Google" id="ProtNLM"/>
    </source>
</evidence>
<organism evidence="1 2">
    <name type="scientific">Leptotrichia hofstadii</name>
    <dbReference type="NCBI Taxonomy" id="157688"/>
    <lineage>
        <taxon>Bacteria</taxon>
        <taxon>Fusobacteriati</taxon>
        <taxon>Fusobacteriota</taxon>
        <taxon>Fusobacteriia</taxon>
        <taxon>Fusobacteriales</taxon>
        <taxon>Leptotrichiaceae</taxon>
        <taxon>Leptotrichia</taxon>
    </lineage>
</organism>
<sequence>MIYTIEIPSDMQKEFSKIASENGKSENEFILELIREQIEDYEDAIALDKAIEESTGDFVSLDDVIRELGLENELL</sequence>
<dbReference type="RefSeq" id="WP_026747063.1">
    <property type="nucleotide sequence ID" value="NZ_AP019823.1"/>
</dbReference>
<proteinExistence type="predicted"/>
<gene>
    <name evidence="1" type="ORF">JCM16775_1795</name>
</gene>
<dbReference type="OrthoDB" id="9889623at2"/>
<accession>A0A510JIH9</accession>
<evidence type="ECO:0000313" key="2">
    <source>
        <dbReference type="Proteomes" id="UP000321892"/>
    </source>
</evidence>
<dbReference type="SUPFAM" id="SSF47598">
    <property type="entry name" value="Ribbon-helix-helix"/>
    <property type="match status" value="1"/>
</dbReference>
<dbReference type="Proteomes" id="UP000321892">
    <property type="component" value="Chromosome"/>
</dbReference>
<dbReference type="GO" id="GO:0006355">
    <property type="term" value="P:regulation of DNA-templated transcription"/>
    <property type="evidence" value="ECO:0007669"/>
    <property type="project" value="InterPro"/>
</dbReference>
<protein>
    <recommendedName>
        <fullName evidence="3">CopG family transcriptional regulator</fullName>
    </recommendedName>
</protein>
<dbReference type="EMBL" id="AP019823">
    <property type="protein sequence ID" value="BBM39084.1"/>
    <property type="molecule type" value="Genomic_DNA"/>
</dbReference>
<dbReference type="KEGG" id="lhf:JCM16775_1795"/>
<keyword evidence="2" id="KW-1185">Reference proteome</keyword>
<dbReference type="InterPro" id="IPR010985">
    <property type="entry name" value="Ribbon_hlx_hlx"/>
</dbReference>
<name>A0A510JIH9_9FUSO</name>
<evidence type="ECO:0000313" key="1">
    <source>
        <dbReference type="EMBL" id="BBM39084.1"/>
    </source>
</evidence>